<proteinExistence type="predicted"/>
<comment type="caution">
    <text evidence="2">The sequence shown here is derived from an EMBL/GenBank/DDBJ whole genome shotgun (WGS) entry which is preliminary data.</text>
</comment>
<feature type="region of interest" description="Disordered" evidence="1">
    <location>
        <begin position="18"/>
        <end position="59"/>
    </location>
</feature>
<organism evidence="2 3">
    <name type="scientific">Rhizophagus clarus</name>
    <dbReference type="NCBI Taxonomy" id="94130"/>
    <lineage>
        <taxon>Eukaryota</taxon>
        <taxon>Fungi</taxon>
        <taxon>Fungi incertae sedis</taxon>
        <taxon>Mucoromycota</taxon>
        <taxon>Glomeromycotina</taxon>
        <taxon>Glomeromycetes</taxon>
        <taxon>Glomerales</taxon>
        <taxon>Glomeraceae</taxon>
        <taxon>Rhizophagus</taxon>
    </lineage>
</organism>
<dbReference type="InterPro" id="IPR038910">
    <property type="entry name" value="Hua1-like"/>
</dbReference>
<sequence length="257" mass="29232">MSQTPNSNTGLHDIIMEESPPAYTPYPNSGEQSMAFGPNRPFGDNATQNTPPQQQQDTTTNQNMIRPQFNQSQFHQSRLHQPPLHQPPLQNYNPQYHNYNNNLVHGVTRPISAVIPVNTQVITTPLRYITNQINHITSPRTNNNFVQMVRPQNNVIYVKPGDSSIGGLLCPRCQGVGKLSNKQLCNRCQGVGRIYEVISRITQKRKAPLLTTCPVFSSMNFIWKNDINKYDDLPKNYYLQNLLAENFVNLFNLSIPQ</sequence>
<dbReference type="AlphaFoldDB" id="A0A8H3LVI5"/>
<dbReference type="PANTHER" id="PTHR28031">
    <property type="entry name" value="PROLINE-RICH PROTEIN HUA1"/>
    <property type="match status" value="1"/>
</dbReference>
<dbReference type="GO" id="GO:0005737">
    <property type="term" value="C:cytoplasm"/>
    <property type="evidence" value="ECO:0007669"/>
    <property type="project" value="TreeGrafter"/>
</dbReference>
<dbReference type="EMBL" id="BLAL01000218">
    <property type="protein sequence ID" value="GES93070.1"/>
    <property type="molecule type" value="Genomic_DNA"/>
</dbReference>
<evidence type="ECO:0000313" key="3">
    <source>
        <dbReference type="Proteomes" id="UP000615446"/>
    </source>
</evidence>
<dbReference type="PANTHER" id="PTHR28031:SF1">
    <property type="entry name" value="PROLINE-RICH PROTEIN HUA1"/>
    <property type="match status" value="1"/>
</dbReference>
<accession>A0A8H3LVI5</accession>
<feature type="region of interest" description="Disordered" evidence="1">
    <location>
        <begin position="72"/>
        <end position="95"/>
    </location>
</feature>
<name>A0A8H3LVI5_9GLOM</name>
<evidence type="ECO:0000313" key="2">
    <source>
        <dbReference type="EMBL" id="GES93070.1"/>
    </source>
</evidence>
<reference evidence="2" key="1">
    <citation type="submission" date="2019-10" db="EMBL/GenBank/DDBJ databases">
        <title>Conservation and host-specific expression of non-tandemly repeated heterogenous ribosome RNA gene in arbuscular mycorrhizal fungi.</title>
        <authorList>
            <person name="Maeda T."/>
            <person name="Kobayashi Y."/>
            <person name="Nakagawa T."/>
            <person name="Ezawa T."/>
            <person name="Yamaguchi K."/>
            <person name="Bino T."/>
            <person name="Nishimoto Y."/>
            <person name="Shigenobu S."/>
            <person name="Kawaguchi M."/>
        </authorList>
    </citation>
    <scope>NUCLEOTIDE SEQUENCE</scope>
    <source>
        <strain evidence="2">HR1</strain>
    </source>
</reference>
<dbReference type="Proteomes" id="UP000615446">
    <property type="component" value="Unassembled WGS sequence"/>
</dbReference>
<dbReference type="OrthoDB" id="2405700at2759"/>
<feature type="compositionally biased region" description="Low complexity" evidence="1">
    <location>
        <begin position="44"/>
        <end position="59"/>
    </location>
</feature>
<feature type="compositionally biased region" description="Low complexity" evidence="1">
    <location>
        <begin position="79"/>
        <end position="95"/>
    </location>
</feature>
<evidence type="ECO:0000256" key="1">
    <source>
        <dbReference type="SAM" id="MobiDB-lite"/>
    </source>
</evidence>
<gene>
    <name evidence="2" type="ORF">RCL2_001982600</name>
</gene>
<protein>
    <submittedName>
        <fullName evidence="2">Uncharacterized protein</fullName>
    </submittedName>
</protein>